<evidence type="ECO:0000313" key="3">
    <source>
        <dbReference type="Proteomes" id="UP001212821"/>
    </source>
</evidence>
<name>A0ABY7QDY4_9ACTN</name>
<proteinExistence type="predicted"/>
<organism evidence="2 3">
    <name type="scientific">Kitasatospora cathayae</name>
    <dbReference type="NCBI Taxonomy" id="3004092"/>
    <lineage>
        <taxon>Bacteria</taxon>
        <taxon>Bacillati</taxon>
        <taxon>Actinomycetota</taxon>
        <taxon>Actinomycetes</taxon>
        <taxon>Kitasatosporales</taxon>
        <taxon>Streptomycetaceae</taxon>
        <taxon>Kitasatospora</taxon>
    </lineage>
</organism>
<evidence type="ECO:0008006" key="4">
    <source>
        <dbReference type="Google" id="ProtNLM"/>
    </source>
</evidence>
<gene>
    <name evidence="2" type="ORF">O1G21_37100</name>
</gene>
<sequence length="263" mass="28011">MTPHPTGTATGPHDAAFLPRLELSPRPAEQPITEPVPKLGGEPCWLAEPTWPLSPGTGEPLVFIGQFPVPGEGSRLAYLFLEEDDSIMGGLDPEAGDAVLLVQPGGRIPPFAVIGPPGTRGRTLWRRDGAGEPYDASGDTSDGAPGGEPGSDGTVPVEFHLDLLPLSAGADRSMDQRAAFQRFLRHEGPEVPFPDGEHVHDHLGGLPSFPNGRAKLPAPWQYLFSLSDAPDDGDPYFLNFGYGVGFGFLSPDGLEGRFCWETP</sequence>
<keyword evidence="3" id="KW-1185">Reference proteome</keyword>
<dbReference type="Proteomes" id="UP001212821">
    <property type="component" value="Chromosome"/>
</dbReference>
<dbReference type="EMBL" id="CP115450">
    <property type="protein sequence ID" value="WBP90938.1"/>
    <property type="molecule type" value="Genomic_DNA"/>
</dbReference>
<evidence type="ECO:0000256" key="1">
    <source>
        <dbReference type="SAM" id="MobiDB-lite"/>
    </source>
</evidence>
<protein>
    <recommendedName>
        <fullName evidence="4">DUF1963 domain-containing protein</fullName>
    </recommendedName>
</protein>
<dbReference type="RefSeq" id="WP_270150017.1">
    <property type="nucleotide sequence ID" value="NZ_CP115450.1"/>
</dbReference>
<feature type="region of interest" description="Disordered" evidence="1">
    <location>
        <begin position="112"/>
        <end position="156"/>
    </location>
</feature>
<evidence type="ECO:0000313" key="2">
    <source>
        <dbReference type="EMBL" id="WBP90938.1"/>
    </source>
</evidence>
<reference evidence="3" key="1">
    <citation type="submission" date="2022-12" db="EMBL/GenBank/DDBJ databases">
        <authorList>
            <person name="Mo P."/>
        </authorList>
    </citation>
    <scope>NUCLEOTIDE SEQUENCE [LARGE SCALE GENOMIC DNA]</scope>
    <source>
        <strain evidence="3">HUAS 3-15</strain>
    </source>
</reference>
<accession>A0ABY7QDY4</accession>